<dbReference type="PANTHER" id="PTHR15549">
    <property type="entry name" value="PAIRED IMMUNOGLOBULIN-LIKE TYPE 2 RECEPTOR"/>
    <property type="match status" value="1"/>
</dbReference>
<evidence type="ECO:0000256" key="2">
    <source>
        <dbReference type="ARBA" id="ARBA00022692"/>
    </source>
</evidence>
<dbReference type="EMBL" id="NHYD01001330">
    <property type="protein sequence ID" value="PPQ91516.1"/>
    <property type="molecule type" value="Genomic_DNA"/>
</dbReference>
<dbReference type="GO" id="GO:0016020">
    <property type="term" value="C:membrane"/>
    <property type="evidence" value="ECO:0007669"/>
    <property type="project" value="UniProtKB-SubCell"/>
</dbReference>
<proteinExistence type="predicted"/>
<evidence type="ECO:0000313" key="8">
    <source>
        <dbReference type="Proteomes" id="UP000283269"/>
    </source>
</evidence>
<feature type="region of interest" description="Disordered" evidence="5">
    <location>
        <begin position="545"/>
        <end position="574"/>
    </location>
</feature>
<feature type="non-terminal residue" evidence="7">
    <location>
        <position position="1"/>
    </location>
</feature>
<feature type="compositionally biased region" description="Polar residues" evidence="5">
    <location>
        <begin position="143"/>
        <end position="161"/>
    </location>
</feature>
<dbReference type="OrthoDB" id="3068795at2759"/>
<sequence length="631" mass="65130">LTYALIITVQPQTLVGTPTLVAWNVEPSDTDVQIPAGSDLIFDLRFVQDVGDVGLAIANVQPAEGEDAGTSLVTFPLAGTYTLKAVSGSPEEPAEYSHWLKQGSSRCPVEFHNERFQYCTASIMDPTPTPSSTSGSASSTTSQGDQTPTSSPSPQAKLASSSKNIPAIVGGTIGGLLLLALLAVVFVFVARRRRRRMEMEARRRTFHRDMMVQRRGGGGGGGGGVGVLEGGGEGMPAPAPLHGPMTEGGGGGERTAMGGAETTTTAARASDLPSVLPALSFWSWPGSGSSGSGSRTRDDTDLESQGQARGGVYGKDADVERGLGSGYVTGLVGGLGLASGGGQQLDRSISASASGRAPPLGTGHIVPSPKGPRGPVSANAKPTVVGEQEQDRQLRLHPASANTPLSPPPPPPPPPPAATLAAGVPQSPMPSTPPAKSPYTYGVPLSRTQSSKPTQITTQTSTTTTVLALPLPSGRPSGSSNTAPAPAPALAPLRTRRQAEIAARIAMLSAQMVDVVRAQRDAREGRPSANRWSMREDGSVVLSPVSPPVSGSGSGSSFAVRSPVSPSPATGVRTSTATAMTAGTMSTVRQYEAVLEEMQREMVWLRDQEYSAWAMGLTDVLPPGHARYMTP</sequence>
<feature type="compositionally biased region" description="Low complexity" evidence="5">
    <location>
        <begin position="448"/>
        <end position="490"/>
    </location>
</feature>
<dbReference type="InParanoid" id="A0A409XLD6"/>
<dbReference type="STRING" id="93625.A0A409XLD6"/>
<evidence type="ECO:0000256" key="6">
    <source>
        <dbReference type="SAM" id="Phobius"/>
    </source>
</evidence>
<organism evidence="7 8">
    <name type="scientific">Psilocybe cyanescens</name>
    <dbReference type="NCBI Taxonomy" id="93625"/>
    <lineage>
        <taxon>Eukaryota</taxon>
        <taxon>Fungi</taxon>
        <taxon>Dikarya</taxon>
        <taxon>Basidiomycota</taxon>
        <taxon>Agaricomycotina</taxon>
        <taxon>Agaricomycetes</taxon>
        <taxon>Agaricomycetidae</taxon>
        <taxon>Agaricales</taxon>
        <taxon>Agaricineae</taxon>
        <taxon>Strophariaceae</taxon>
        <taxon>Psilocybe</taxon>
    </lineage>
</organism>
<feature type="transmembrane region" description="Helical" evidence="6">
    <location>
        <begin position="167"/>
        <end position="189"/>
    </location>
</feature>
<evidence type="ECO:0000256" key="5">
    <source>
        <dbReference type="SAM" id="MobiDB-lite"/>
    </source>
</evidence>
<feature type="compositionally biased region" description="Pro residues" evidence="5">
    <location>
        <begin position="405"/>
        <end position="417"/>
    </location>
</feature>
<reference evidence="7 8" key="1">
    <citation type="journal article" date="2018" name="Evol. Lett.">
        <title>Horizontal gene cluster transfer increased hallucinogenic mushroom diversity.</title>
        <authorList>
            <person name="Reynolds H.T."/>
            <person name="Vijayakumar V."/>
            <person name="Gluck-Thaler E."/>
            <person name="Korotkin H.B."/>
            <person name="Matheny P.B."/>
            <person name="Slot J.C."/>
        </authorList>
    </citation>
    <scope>NUCLEOTIDE SEQUENCE [LARGE SCALE GENOMIC DNA]</scope>
    <source>
        <strain evidence="7 8">2631</strain>
    </source>
</reference>
<dbReference type="Proteomes" id="UP000283269">
    <property type="component" value="Unassembled WGS sequence"/>
</dbReference>
<gene>
    <name evidence="7" type="ORF">CVT25_008903</name>
</gene>
<evidence type="ECO:0000313" key="7">
    <source>
        <dbReference type="EMBL" id="PPQ91516.1"/>
    </source>
</evidence>
<evidence type="ECO:0000256" key="1">
    <source>
        <dbReference type="ARBA" id="ARBA00004167"/>
    </source>
</evidence>
<dbReference type="AlphaFoldDB" id="A0A409XLD6"/>
<keyword evidence="4 6" id="KW-0472">Membrane</keyword>
<feature type="region of interest" description="Disordered" evidence="5">
    <location>
        <begin position="339"/>
        <end position="490"/>
    </location>
</feature>
<name>A0A409XLD6_PSICY</name>
<evidence type="ECO:0000256" key="4">
    <source>
        <dbReference type="ARBA" id="ARBA00023136"/>
    </source>
</evidence>
<evidence type="ECO:0000256" key="3">
    <source>
        <dbReference type="ARBA" id="ARBA00022989"/>
    </source>
</evidence>
<comment type="subcellular location">
    <subcellularLocation>
        <location evidence="1">Membrane</location>
        <topology evidence="1">Single-pass membrane protein</topology>
    </subcellularLocation>
</comment>
<accession>A0A409XLD6</accession>
<feature type="compositionally biased region" description="Pro residues" evidence="5">
    <location>
        <begin position="427"/>
        <end position="436"/>
    </location>
</feature>
<feature type="region of interest" description="Disordered" evidence="5">
    <location>
        <begin position="122"/>
        <end position="161"/>
    </location>
</feature>
<feature type="region of interest" description="Disordered" evidence="5">
    <location>
        <begin position="283"/>
        <end position="318"/>
    </location>
</feature>
<keyword evidence="2 6" id="KW-0812">Transmembrane</keyword>
<feature type="compositionally biased region" description="Low complexity" evidence="5">
    <location>
        <begin position="130"/>
        <end position="142"/>
    </location>
</feature>
<comment type="caution">
    <text evidence="7">The sequence shown here is derived from an EMBL/GenBank/DDBJ whole genome shotgun (WGS) entry which is preliminary data.</text>
</comment>
<feature type="compositionally biased region" description="Low complexity" evidence="5">
    <location>
        <begin position="545"/>
        <end position="557"/>
    </location>
</feature>
<protein>
    <submittedName>
        <fullName evidence="7">Uncharacterized protein</fullName>
    </submittedName>
</protein>
<keyword evidence="3 6" id="KW-1133">Transmembrane helix</keyword>
<dbReference type="InterPro" id="IPR051694">
    <property type="entry name" value="Immunoregulatory_rcpt-like"/>
</dbReference>
<dbReference type="GO" id="GO:0071944">
    <property type="term" value="C:cell periphery"/>
    <property type="evidence" value="ECO:0007669"/>
    <property type="project" value="UniProtKB-ARBA"/>
</dbReference>
<keyword evidence="8" id="KW-1185">Reference proteome</keyword>